<dbReference type="AlphaFoldDB" id="A0A9P8RHL6"/>
<gene>
    <name evidence="2" type="ORF">BKA67DRAFT_664028</name>
</gene>
<organism evidence="2 3">
    <name type="scientific">Truncatella angustata</name>
    <dbReference type="NCBI Taxonomy" id="152316"/>
    <lineage>
        <taxon>Eukaryota</taxon>
        <taxon>Fungi</taxon>
        <taxon>Dikarya</taxon>
        <taxon>Ascomycota</taxon>
        <taxon>Pezizomycotina</taxon>
        <taxon>Sordariomycetes</taxon>
        <taxon>Xylariomycetidae</taxon>
        <taxon>Amphisphaeriales</taxon>
        <taxon>Sporocadaceae</taxon>
        <taxon>Truncatella</taxon>
    </lineage>
</organism>
<comment type="caution">
    <text evidence="2">The sequence shown here is derived from an EMBL/GenBank/DDBJ whole genome shotgun (WGS) entry which is preliminary data.</text>
</comment>
<dbReference type="GeneID" id="70137192"/>
<evidence type="ECO:0008006" key="4">
    <source>
        <dbReference type="Google" id="ProtNLM"/>
    </source>
</evidence>
<evidence type="ECO:0000256" key="1">
    <source>
        <dbReference type="SAM" id="MobiDB-lite"/>
    </source>
</evidence>
<feature type="compositionally biased region" description="Basic and acidic residues" evidence="1">
    <location>
        <begin position="19"/>
        <end position="32"/>
    </location>
</feature>
<evidence type="ECO:0000313" key="2">
    <source>
        <dbReference type="EMBL" id="KAH6646173.1"/>
    </source>
</evidence>
<dbReference type="SUPFAM" id="SSF55464">
    <property type="entry name" value="Origin of replication-binding domain, RBD-like"/>
    <property type="match status" value="1"/>
</dbReference>
<sequence>MADEKDDKMEAQLLYGEPEDTKDAMDLDKPEGEAEPDEDGVKFGHSPPETLLTEEKPFLFQGKMVWLTYNQCCVTDHLKFYEYLRTWMEQWMPRMSSDNNRRSKVEIFGARELHADGHPHYHVVMRFETRVHWKNSYSRFAAQFEEGGGLRQVATSIRIEKPDPGEHPKRFLEGVQGYILKEYGADNDYVFGTYIQPPQGATETWRQQEEGWCREALDLVYQDETDAFLREHFPVKYVCQPHAAAKFVSTKKVRAKPAVKRAYKRKPFKIPKELVSWLRRNIGSRRKMGRPSCLLIVGPSKYGKTEWAKSFGSPIVMQSKFVYDLMTSECTHIVLNDMDLRKFENWRVFMGCQMEVAIDGKYRKEKMMDWGKPAIFTANADNNPLKDEAVAQYFKESGGTLVVIEERMFLSIEHRQPDTKTPT</sequence>
<dbReference type="EMBL" id="JAGPXC010000010">
    <property type="protein sequence ID" value="KAH6646173.1"/>
    <property type="molecule type" value="Genomic_DNA"/>
</dbReference>
<accession>A0A9P8RHL6</accession>
<reference evidence="2" key="1">
    <citation type="journal article" date="2021" name="Nat. Commun.">
        <title>Genetic determinants of endophytism in the Arabidopsis root mycobiome.</title>
        <authorList>
            <person name="Mesny F."/>
            <person name="Miyauchi S."/>
            <person name="Thiergart T."/>
            <person name="Pickel B."/>
            <person name="Atanasova L."/>
            <person name="Karlsson M."/>
            <person name="Huettel B."/>
            <person name="Barry K.W."/>
            <person name="Haridas S."/>
            <person name="Chen C."/>
            <person name="Bauer D."/>
            <person name="Andreopoulos W."/>
            <person name="Pangilinan J."/>
            <person name="LaButti K."/>
            <person name="Riley R."/>
            <person name="Lipzen A."/>
            <person name="Clum A."/>
            <person name="Drula E."/>
            <person name="Henrissat B."/>
            <person name="Kohler A."/>
            <person name="Grigoriev I.V."/>
            <person name="Martin F.M."/>
            <person name="Hacquard S."/>
        </authorList>
    </citation>
    <scope>NUCLEOTIDE SEQUENCE</scope>
    <source>
        <strain evidence="2">MPI-SDFR-AT-0073</strain>
    </source>
</reference>
<dbReference type="RefSeq" id="XP_045952687.1">
    <property type="nucleotide sequence ID" value="XM_046108301.1"/>
</dbReference>
<dbReference type="Gene3D" id="3.40.1310.20">
    <property type="match status" value="1"/>
</dbReference>
<evidence type="ECO:0000313" key="3">
    <source>
        <dbReference type="Proteomes" id="UP000758603"/>
    </source>
</evidence>
<proteinExistence type="predicted"/>
<dbReference type="OrthoDB" id="5242237at2759"/>
<keyword evidence="3" id="KW-1185">Reference proteome</keyword>
<feature type="compositionally biased region" description="Basic and acidic residues" evidence="1">
    <location>
        <begin position="1"/>
        <end position="10"/>
    </location>
</feature>
<name>A0A9P8RHL6_9PEZI</name>
<feature type="region of interest" description="Disordered" evidence="1">
    <location>
        <begin position="1"/>
        <end position="49"/>
    </location>
</feature>
<dbReference type="Proteomes" id="UP000758603">
    <property type="component" value="Unassembled WGS sequence"/>
</dbReference>
<protein>
    <recommendedName>
        <fullName evidence="4">Replication-associated protein</fullName>
    </recommendedName>
</protein>